<dbReference type="EMBL" id="JAEDAH010000093">
    <property type="protein sequence ID" value="MCA6064828.1"/>
    <property type="molecule type" value="Genomic_DNA"/>
</dbReference>
<evidence type="ECO:0000256" key="1">
    <source>
        <dbReference type="ARBA" id="ARBA00022801"/>
    </source>
</evidence>
<evidence type="ECO:0000313" key="4">
    <source>
        <dbReference type="EMBL" id="MCA6064828.1"/>
    </source>
</evidence>
<organism evidence="4 5">
    <name type="scientific">Thalassolituus marinus</name>
    <dbReference type="NCBI Taxonomy" id="671053"/>
    <lineage>
        <taxon>Bacteria</taxon>
        <taxon>Pseudomonadati</taxon>
        <taxon>Pseudomonadota</taxon>
        <taxon>Gammaproteobacteria</taxon>
        <taxon>Oceanospirillales</taxon>
        <taxon>Oceanospirillaceae</taxon>
        <taxon>Thalassolituus</taxon>
    </lineage>
</organism>
<gene>
    <name evidence="4" type="ORF">I9W95_14540</name>
</gene>
<dbReference type="Pfam" id="PF07521">
    <property type="entry name" value="RMMBL"/>
    <property type="match status" value="1"/>
</dbReference>
<name>A0ABS7ZSU6_9GAMM</name>
<dbReference type="PANTHER" id="PTHR11203:SF37">
    <property type="entry name" value="INTEGRATOR COMPLEX SUBUNIT 11"/>
    <property type="match status" value="1"/>
</dbReference>
<comment type="caution">
    <text evidence="4">The sequence shown here is derived from an EMBL/GenBank/DDBJ whole genome shotgun (WGS) entry which is preliminary data.</text>
</comment>
<accession>A0ABS7ZSU6</accession>
<evidence type="ECO:0000259" key="3">
    <source>
        <dbReference type="SMART" id="SM01027"/>
    </source>
</evidence>
<dbReference type="InterPro" id="IPR022712">
    <property type="entry name" value="Beta_Casp"/>
</dbReference>
<feature type="domain" description="Beta-Casp" evidence="3">
    <location>
        <begin position="246"/>
        <end position="384"/>
    </location>
</feature>
<dbReference type="Gene3D" id="3.40.50.10890">
    <property type="match status" value="1"/>
</dbReference>
<dbReference type="InterPro" id="IPR001279">
    <property type="entry name" value="Metallo-B-lactamas"/>
</dbReference>
<dbReference type="InterPro" id="IPR036866">
    <property type="entry name" value="RibonucZ/Hydroxyglut_hydro"/>
</dbReference>
<evidence type="ECO:0000259" key="2">
    <source>
        <dbReference type="SMART" id="SM00849"/>
    </source>
</evidence>
<dbReference type="Pfam" id="PF10996">
    <property type="entry name" value="Beta-Casp"/>
    <property type="match status" value="1"/>
</dbReference>
<reference evidence="4 5" key="1">
    <citation type="submission" date="2020-12" db="EMBL/GenBank/DDBJ databases">
        <title>Novel Thalassolituus-related marine hydrocarbonoclastic bacteria mediated algae-derived hydrocarbons mineralization in twilight zone of the northern South China Sea.</title>
        <authorList>
            <person name="Dong C."/>
        </authorList>
    </citation>
    <scope>NUCLEOTIDE SEQUENCE [LARGE SCALE GENOMIC DNA]</scope>
    <source>
        <strain evidence="4 5">IMCC1826</strain>
    </source>
</reference>
<dbReference type="CDD" id="cd16295">
    <property type="entry name" value="TTHA0252-CPSF-like_MBL-fold"/>
    <property type="match status" value="1"/>
</dbReference>
<dbReference type="SUPFAM" id="SSF56281">
    <property type="entry name" value="Metallo-hydrolase/oxidoreductase"/>
    <property type="match status" value="1"/>
</dbReference>
<feature type="domain" description="Metallo-beta-lactamase" evidence="2">
    <location>
        <begin position="14"/>
        <end position="241"/>
    </location>
</feature>
<dbReference type="SMART" id="SM01027">
    <property type="entry name" value="Beta-Casp"/>
    <property type="match status" value="1"/>
</dbReference>
<dbReference type="Gene3D" id="3.60.15.10">
    <property type="entry name" value="Ribonuclease Z/Hydroxyacylglutathione hydrolase-like"/>
    <property type="match status" value="1"/>
</dbReference>
<evidence type="ECO:0000313" key="5">
    <source>
        <dbReference type="Proteomes" id="UP000714380"/>
    </source>
</evidence>
<dbReference type="Pfam" id="PF00753">
    <property type="entry name" value="Lactamase_B"/>
    <property type="match status" value="1"/>
</dbReference>
<dbReference type="InterPro" id="IPR011108">
    <property type="entry name" value="RMMBL"/>
</dbReference>
<keyword evidence="5" id="KW-1185">Reference proteome</keyword>
<dbReference type="RefSeq" id="WP_225676177.1">
    <property type="nucleotide sequence ID" value="NZ_JAEDAH010000093.1"/>
</dbReference>
<proteinExistence type="predicted"/>
<dbReference type="InterPro" id="IPR050698">
    <property type="entry name" value="MBL"/>
</dbReference>
<dbReference type="Proteomes" id="UP000714380">
    <property type="component" value="Unassembled WGS sequence"/>
</dbReference>
<dbReference type="PANTHER" id="PTHR11203">
    <property type="entry name" value="CLEAVAGE AND POLYADENYLATION SPECIFICITY FACTOR FAMILY MEMBER"/>
    <property type="match status" value="1"/>
</dbReference>
<keyword evidence="1" id="KW-0378">Hydrolase</keyword>
<dbReference type="SMART" id="SM00849">
    <property type="entry name" value="Lactamase_B"/>
    <property type="match status" value="1"/>
</dbReference>
<protein>
    <submittedName>
        <fullName evidence="4">MBL fold metallo-hydrolase</fullName>
    </submittedName>
</protein>
<sequence length="467" mass="51783">MYSIIHHGAVTGVTGSCHQFKLNSGESLLVDCGMFQGADAEARSNESGDVDLTVDFDLSGVKALLVTHCHIDHVGRIPYLLMAGFKGPIYATQATAQLLPLVLEDALKVGVTRDRKLIDTFLRLLKRQLVAVPYKQWFTVEGMVGVQARFQVAGHILGSAYVELDVKQNAERKRVVFSGDLGAPYSPLLPAPKSPWRCDELIIESTYGDRLHEGRRQRRLALRRAIERSLQDGGAVLIPAFSIGRTQELLYELEDIIHRSASRSQAKAVLWQSLDIIVDSPLASQFTAHYRSLKSLWDAEARQRVSRGRHPLSFEQLTTVDSHREHERMVRYLRDSGKPAIVIAASGMCAGGRIQNYLEALLPDARTDVVFVGYQAVGTPGRDIQKYGPRGGYVQLGGQRVEIRAQVHTLGGYSAHADQKDLLNFVKRMRGKPQKIRIVHGDDEAKQALAAEYRRLLPGVEVVIPVG</sequence>